<evidence type="ECO:0000313" key="2">
    <source>
        <dbReference type="Proteomes" id="UP000789901"/>
    </source>
</evidence>
<comment type="caution">
    <text evidence="1">The sequence shown here is derived from an EMBL/GenBank/DDBJ whole genome shotgun (WGS) entry which is preliminary data.</text>
</comment>
<sequence length="87" mass="10201">HIGEVYKLISYINSDDYEGSAKPIITKITKAIKDEKHESEFDKVKKMIDDVAKKRDQKQESEIKDIKEMINKIIEKLKIQPSEKHDD</sequence>
<dbReference type="EMBL" id="CAJVQB010031174">
    <property type="protein sequence ID" value="CAG8816552.1"/>
    <property type="molecule type" value="Genomic_DNA"/>
</dbReference>
<dbReference type="Proteomes" id="UP000789901">
    <property type="component" value="Unassembled WGS sequence"/>
</dbReference>
<accession>A0ABN7W559</accession>
<feature type="non-terminal residue" evidence="1">
    <location>
        <position position="1"/>
    </location>
</feature>
<proteinExistence type="predicted"/>
<reference evidence="1 2" key="1">
    <citation type="submission" date="2021-06" db="EMBL/GenBank/DDBJ databases">
        <authorList>
            <person name="Kallberg Y."/>
            <person name="Tangrot J."/>
            <person name="Rosling A."/>
        </authorList>
    </citation>
    <scope>NUCLEOTIDE SEQUENCE [LARGE SCALE GENOMIC DNA]</scope>
    <source>
        <strain evidence="1 2">120-4 pot B 10/14</strain>
    </source>
</reference>
<gene>
    <name evidence="1" type="ORF">GMARGA_LOCUS26576</name>
</gene>
<organism evidence="1 2">
    <name type="scientific">Gigaspora margarita</name>
    <dbReference type="NCBI Taxonomy" id="4874"/>
    <lineage>
        <taxon>Eukaryota</taxon>
        <taxon>Fungi</taxon>
        <taxon>Fungi incertae sedis</taxon>
        <taxon>Mucoromycota</taxon>
        <taxon>Glomeromycotina</taxon>
        <taxon>Glomeromycetes</taxon>
        <taxon>Diversisporales</taxon>
        <taxon>Gigasporaceae</taxon>
        <taxon>Gigaspora</taxon>
    </lineage>
</organism>
<protein>
    <submittedName>
        <fullName evidence="1">18054_t:CDS:1</fullName>
    </submittedName>
</protein>
<evidence type="ECO:0000313" key="1">
    <source>
        <dbReference type="EMBL" id="CAG8816552.1"/>
    </source>
</evidence>
<name>A0ABN7W559_GIGMA</name>
<keyword evidence="2" id="KW-1185">Reference proteome</keyword>